<proteinExistence type="predicted"/>
<sequence>MKKYWTAMFMIGLVLFFVSRSLEDSKESSEEELLDKLLANA</sequence>
<dbReference type="EMBL" id="JBHRRZ010000008">
    <property type="protein sequence ID" value="MFC2947642.1"/>
    <property type="molecule type" value="Genomic_DNA"/>
</dbReference>
<organism evidence="1 2">
    <name type="scientific">Virgibacillus sediminis</name>
    <dbReference type="NCBI Taxonomy" id="202260"/>
    <lineage>
        <taxon>Bacteria</taxon>
        <taxon>Bacillati</taxon>
        <taxon>Bacillota</taxon>
        <taxon>Bacilli</taxon>
        <taxon>Bacillales</taxon>
        <taxon>Bacillaceae</taxon>
        <taxon>Virgibacillus</taxon>
    </lineage>
</organism>
<reference evidence="2" key="1">
    <citation type="journal article" date="2019" name="Int. J. Syst. Evol. Microbiol.">
        <title>The Global Catalogue of Microorganisms (GCM) 10K type strain sequencing project: providing services to taxonomists for standard genome sequencing and annotation.</title>
        <authorList>
            <consortium name="The Broad Institute Genomics Platform"/>
            <consortium name="The Broad Institute Genome Sequencing Center for Infectious Disease"/>
            <person name="Wu L."/>
            <person name="Ma J."/>
        </authorList>
    </citation>
    <scope>NUCLEOTIDE SEQUENCE [LARGE SCALE GENOMIC DNA]</scope>
    <source>
        <strain evidence="2">KCTC 13193</strain>
    </source>
</reference>
<dbReference type="Proteomes" id="UP001595387">
    <property type="component" value="Unassembled WGS sequence"/>
</dbReference>
<name>A0ABV7A3H8_9BACI</name>
<evidence type="ECO:0000313" key="2">
    <source>
        <dbReference type="Proteomes" id="UP001595387"/>
    </source>
</evidence>
<keyword evidence="2" id="KW-1185">Reference proteome</keyword>
<protein>
    <submittedName>
        <fullName evidence="1">Uncharacterized protein</fullName>
    </submittedName>
</protein>
<accession>A0ABV7A3H8</accession>
<dbReference type="RefSeq" id="WP_390303684.1">
    <property type="nucleotide sequence ID" value="NZ_JBHRRZ010000008.1"/>
</dbReference>
<gene>
    <name evidence="1" type="ORF">ACFODW_04660</name>
</gene>
<evidence type="ECO:0000313" key="1">
    <source>
        <dbReference type="EMBL" id="MFC2947642.1"/>
    </source>
</evidence>
<comment type="caution">
    <text evidence="1">The sequence shown here is derived from an EMBL/GenBank/DDBJ whole genome shotgun (WGS) entry which is preliminary data.</text>
</comment>